<evidence type="ECO:0000313" key="2">
    <source>
        <dbReference type="EMBL" id="KJE91311.1"/>
    </source>
</evidence>
<evidence type="ECO:0000313" key="3">
    <source>
        <dbReference type="Proteomes" id="UP000008743"/>
    </source>
</evidence>
<keyword evidence="3" id="KW-1185">Reference proteome</keyword>
<dbReference type="AlphaFoldDB" id="A0A0D2U878"/>
<gene>
    <name evidence="2" type="ORF">CAOG_009547</name>
</gene>
<proteinExistence type="predicted"/>
<dbReference type="InParanoid" id="A0A0D2U878"/>
<dbReference type="Proteomes" id="UP000008743">
    <property type="component" value="Unassembled WGS sequence"/>
</dbReference>
<dbReference type="OrthoDB" id="9834376at2759"/>
<feature type="region of interest" description="Disordered" evidence="1">
    <location>
        <begin position="17"/>
        <end position="50"/>
    </location>
</feature>
<name>A0A0D2U878_CAPO3</name>
<evidence type="ECO:0000256" key="1">
    <source>
        <dbReference type="SAM" id="MobiDB-lite"/>
    </source>
</evidence>
<sequence length="101" mass="10878">MSSIAVSNLMPPHSAQCTASTAAVGERGAQASRTEKASFRQPPNSNKTDGVLLLRPIRPPSHCSPPSLQPNPLKRIILCRMQQGRSAGVEQIACCTERQKK</sequence>
<dbReference type="EMBL" id="KE346362">
    <property type="protein sequence ID" value="KJE91311.1"/>
    <property type="molecule type" value="Genomic_DNA"/>
</dbReference>
<reference evidence="3" key="1">
    <citation type="submission" date="2011-02" db="EMBL/GenBank/DDBJ databases">
        <title>The Genome Sequence of Capsaspora owczarzaki ATCC 30864.</title>
        <authorList>
            <person name="Russ C."/>
            <person name="Cuomo C."/>
            <person name="Burger G."/>
            <person name="Gray M.W."/>
            <person name="Holland P.W.H."/>
            <person name="King N."/>
            <person name="Lang F.B.F."/>
            <person name="Roger A.J."/>
            <person name="Ruiz-Trillo I."/>
            <person name="Young S.K."/>
            <person name="Zeng Q."/>
            <person name="Gargeya S."/>
            <person name="Alvarado L."/>
            <person name="Berlin A."/>
            <person name="Chapman S.B."/>
            <person name="Chen Z."/>
            <person name="Freedman E."/>
            <person name="Gellesch M."/>
            <person name="Goldberg J."/>
            <person name="Griggs A."/>
            <person name="Gujja S."/>
            <person name="Heilman E."/>
            <person name="Heiman D."/>
            <person name="Howarth C."/>
            <person name="Mehta T."/>
            <person name="Neiman D."/>
            <person name="Pearson M."/>
            <person name="Roberts A."/>
            <person name="Saif S."/>
            <person name="Shea T."/>
            <person name="Shenoy N."/>
            <person name="Sisk P."/>
            <person name="Stolte C."/>
            <person name="Sykes S."/>
            <person name="White J."/>
            <person name="Yandava C."/>
            <person name="Haas B."/>
            <person name="Nusbaum C."/>
            <person name="Birren B."/>
        </authorList>
    </citation>
    <scope>NUCLEOTIDE SEQUENCE</scope>
    <source>
        <strain evidence="3">ATCC 30864</strain>
    </source>
</reference>
<accession>A0A0D2U878</accession>
<organism evidence="2 3">
    <name type="scientific">Capsaspora owczarzaki (strain ATCC 30864)</name>
    <dbReference type="NCBI Taxonomy" id="595528"/>
    <lineage>
        <taxon>Eukaryota</taxon>
        <taxon>Filasterea</taxon>
        <taxon>Capsaspora</taxon>
    </lineage>
</organism>
<protein>
    <submittedName>
        <fullName evidence="2">Uncharacterized protein</fullName>
    </submittedName>
</protein>